<proteinExistence type="predicted"/>
<evidence type="ECO:0000313" key="2">
    <source>
        <dbReference type="Proteomes" id="UP000289946"/>
    </source>
</evidence>
<name>A0ABY0DDJ3_9BRAD</name>
<gene>
    <name evidence="1" type="ORF">EAS62_31825</name>
</gene>
<sequence>MQDLCSSAFYGSSLEWGISAAETAGQDAWLVDELKPRWTADLQMREHLAFRRWCGRRLRHT</sequence>
<accession>A0ABY0DDJ3</accession>
<reference evidence="1 2" key="1">
    <citation type="submission" date="2018-10" db="EMBL/GenBank/DDBJ databases">
        <title>Bradyrhizobium sp. nov., isolated from effective nodules of peanut in China.</title>
        <authorList>
            <person name="Li Y."/>
        </authorList>
    </citation>
    <scope>NUCLEOTIDE SEQUENCE [LARGE SCALE GENOMIC DNA]</scope>
    <source>
        <strain evidence="1 2">CCBAU 51781</strain>
    </source>
</reference>
<comment type="caution">
    <text evidence="1">The sequence shown here is derived from an EMBL/GenBank/DDBJ whole genome shotgun (WGS) entry which is preliminary data.</text>
</comment>
<evidence type="ECO:0000313" key="1">
    <source>
        <dbReference type="EMBL" id="RXG89151.1"/>
    </source>
</evidence>
<dbReference type="Proteomes" id="UP000289946">
    <property type="component" value="Unassembled WGS sequence"/>
</dbReference>
<keyword evidence="2" id="KW-1185">Reference proteome</keyword>
<protein>
    <submittedName>
        <fullName evidence="1">Uncharacterized protein</fullName>
    </submittedName>
</protein>
<organism evidence="1 2">
    <name type="scientific">Bradyrhizobium zhanjiangense</name>
    <dbReference type="NCBI Taxonomy" id="1325107"/>
    <lineage>
        <taxon>Bacteria</taxon>
        <taxon>Pseudomonadati</taxon>
        <taxon>Pseudomonadota</taxon>
        <taxon>Alphaproteobacteria</taxon>
        <taxon>Hyphomicrobiales</taxon>
        <taxon>Nitrobacteraceae</taxon>
        <taxon>Bradyrhizobium</taxon>
    </lineage>
</organism>
<dbReference type="EMBL" id="RDRA01000021">
    <property type="protein sequence ID" value="RXG89151.1"/>
    <property type="molecule type" value="Genomic_DNA"/>
</dbReference>